<dbReference type="GO" id="GO:0051087">
    <property type="term" value="F:protein-folding chaperone binding"/>
    <property type="evidence" value="ECO:0007669"/>
    <property type="project" value="TreeGrafter"/>
</dbReference>
<evidence type="ECO:0000313" key="4">
    <source>
        <dbReference type="EMBL" id="KIM36178.1"/>
    </source>
</evidence>
<protein>
    <recommendedName>
        <fullName evidence="3">J domain-containing protein</fullName>
    </recommendedName>
</protein>
<dbReference type="SUPFAM" id="SSF49493">
    <property type="entry name" value="HSP40/DnaJ peptide-binding domain"/>
    <property type="match status" value="1"/>
</dbReference>
<dbReference type="GO" id="GO:0006457">
    <property type="term" value="P:protein folding"/>
    <property type="evidence" value="ECO:0007669"/>
    <property type="project" value="InterPro"/>
</dbReference>
<name>A0A0C2XE54_HEBCY</name>
<dbReference type="HOGENOM" id="CLU_031313_0_0_1"/>
<dbReference type="InterPro" id="IPR008971">
    <property type="entry name" value="HSP40/DnaJ_pept-bd"/>
</dbReference>
<reference evidence="5" key="2">
    <citation type="submission" date="2015-01" db="EMBL/GenBank/DDBJ databases">
        <title>Evolutionary Origins and Diversification of the Mycorrhizal Mutualists.</title>
        <authorList>
            <consortium name="DOE Joint Genome Institute"/>
            <consortium name="Mycorrhizal Genomics Consortium"/>
            <person name="Kohler A."/>
            <person name="Kuo A."/>
            <person name="Nagy L.G."/>
            <person name="Floudas D."/>
            <person name="Copeland A."/>
            <person name="Barry K.W."/>
            <person name="Cichocki N."/>
            <person name="Veneault-Fourrey C."/>
            <person name="LaButti K."/>
            <person name="Lindquist E.A."/>
            <person name="Lipzen A."/>
            <person name="Lundell T."/>
            <person name="Morin E."/>
            <person name="Murat C."/>
            <person name="Riley R."/>
            <person name="Ohm R."/>
            <person name="Sun H."/>
            <person name="Tunlid A."/>
            <person name="Henrissat B."/>
            <person name="Grigoriev I.V."/>
            <person name="Hibbett D.S."/>
            <person name="Martin F."/>
        </authorList>
    </citation>
    <scope>NUCLEOTIDE SEQUENCE [LARGE SCALE GENOMIC DNA]</scope>
    <source>
        <strain evidence="5">h7</strain>
    </source>
</reference>
<dbReference type="PROSITE" id="PS50076">
    <property type="entry name" value="DNAJ_2"/>
    <property type="match status" value="1"/>
</dbReference>
<dbReference type="Gene3D" id="2.60.260.20">
    <property type="entry name" value="Urease metallochaperone UreE, N-terminal domain"/>
    <property type="match status" value="2"/>
</dbReference>
<dbReference type="SUPFAM" id="SSF46565">
    <property type="entry name" value="Chaperone J-domain"/>
    <property type="match status" value="1"/>
</dbReference>
<dbReference type="GO" id="GO:0005829">
    <property type="term" value="C:cytosol"/>
    <property type="evidence" value="ECO:0007669"/>
    <property type="project" value="TreeGrafter"/>
</dbReference>
<dbReference type="PANTHER" id="PTHR24078:SF553">
    <property type="entry name" value="DNAJ HOMOLOG SUBFAMILY B MEMBER 5"/>
    <property type="match status" value="1"/>
</dbReference>
<feature type="region of interest" description="Disordered" evidence="2">
    <location>
        <begin position="111"/>
        <end position="135"/>
    </location>
</feature>
<evidence type="ECO:0000256" key="1">
    <source>
        <dbReference type="ARBA" id="ARBA00023186"/>
    </source>
</evidence>
<dbReference type="PRINTS" id="PR00625">
    <property type="entry name" value="JDOMAIN"/>
</dbReference>
<feature type="region of interest" description="Disordered" evidence="2">
    <location>
        <begin position="168"/>
        <end position="264"/>
    </location>
</feature>
<feature type="region of interest" description="Disordered" evidence="2">
    <location>
        <begin position="71"/>
        <end position="97"/>
    </location>
</feature>
<proteinExistence type="predicted"/>
<organism evidence="4 5">
    <name type="scientific">Hebeloma cylindrosporum</name>
    <dbReference type="NCBI Taxonomy" id="76867"/>
    <lineage>
        <taxon>Eukaryota</taxon>
        <taxon>Fungi</taxon>
        <taxon>Dikarya</taxon>
        <taxon>Basidiomycota</taxon>
        <taxon>Agaricomycotina</taxon>
        <taxon>Agaricomycetes</taxon>
        <taxon>Agaricomycetidae</taxon>
        <taxon>Agaricales</taxon>
        <taxon>Agaricineae</taxon>
        <taxon>Hymenogastraceae</taxon>
        <taxon>Hebeloma</taxon>
    </lineage>
</organism>
<feature type="compositionally biased region" description="Pro residues" evidence="2">
    <location>
        <begin position="79"/>
        <end position="89"/>
    </location>
</feature>
<dbReference type="CDD" id="cd06257">
    <property type="entry name" value="DnaJ"/>
    <property type="match status" value="1"/>
</dbReference>
<dbReference type="EMBL" id="KN831808">
    <property type="protein sequence ID" value="KIM36178.1"/>
    <property type="molecule type" value="Genomic_DNA"/>
</dbReference>
<dbReference type="GO" id="GO:0051082">
    <property type="term" value="F:unfolded protein binding"/>
    <property type="evidence" value="ECO:0007669"/>
    <property type="project" value="InterPro"/>
</dbReference>
<dbReference type="Gene3D" id="1.10.287.110">
    <property type="entry name" value="DnaJ domain"/>
    <property type="match status" value="1"/>
</dbReference>
<dbReference type="SMART" id="SM00271">
    <property type="entry name" value="DnaJ"/>
    <property type="match status" value="1"/>
</dbReference>
<evidence type="ECO:0000313" key="5">
    <source>
        <dbReference type="Proteomes" id="UP000053424"/>
    </source>
</evidence>
<dbReference type="STRING" id="686832.A0A0C2XE54"/>
<feature type="compositionally biased region" description="Pro residues" evidence="2">
    <location>
        <begin position="242"/>
        <end position="260"/>
    </location>
</feature>
<dbReference type="InterPro" id="IPR051339">
    <property type="entry name" value="DnaJ_subfamily_B"/>
</dbReference>
<accession>A0A0C2XE54</accession>
<reference evidence="4 5" key="1">
    <citation type="submission" date="2014-04" db="EMBL/GenBank/DDBJ databases">
        <authorList>
            <consortium name="DOE Joint Genome Institute"/>
            <person name="Kuo A."/>
            <person name="Gay G."/>
            <person name="Dore J."/>
            <person name="Kohler A."/>
            <person name="Nagy L.G."/>
            <person name="Floudas D."/>
            <person name="Copeland A."/>
            <person name="Barry K.W."/>
            <person name="Cichocki N."/>
            <person name="Veneault-Fourrey C."/>
            <person name="LaButti K."/>
            <person name="Lindquist E.A."/>
            <person name="Lipzen A."/>
            <person name="Lundell T."/>
            <person name="Morin E."/>
            <person name="Murat C."/>
            <person name="Sun H."/>
            <person name="Tunlid A."/>
            <person name="Henrissat B."/>
            <person name="Grigoriev I.V."/>
            <person name="Hibbett D.S."/>
            <person name="Martin F."/>
            <person name="Nordberg H.P."/>
            <person name="Cantor M.N."/>
            <person name="Hua S.X."/>
        </authorList>
    </citation>
    <scope>NUCLEOTIDE SEQUENCE [LARGE SCALE GENOMIC DNA]</scope>
    <source>
        <strain evidence="5">h7</strain>
    </source>
</reference>
<feature type="domain" description="J" evidence="3">
    <location>
        <begin position="5"/>
        <end position="65"/>
    </location>
</feature>
<dbReference type="OrthoDB" id="10250354at2759"/>
<dbReference type="AlphaFoldDB" id="A0A0C2XE54"/>
<dbReference type="InterPro" id="IPR036869">
    <property type="entry name" value="J_dom_sf"/>
</dbReference>
<keyword evidence="5" id="KW-1185">Reference proteome</keyword>
<evidence type="ECO:0000256" key="2">
    <source>
        <dbReference type="SAM" id="MobiDB-lite"/>
    </source>
</evidence>
<evidence type="ECO:0000259" key="3">
    <source>
        <dbReference type="PROSITE" id="PS50076"/>
    </source>
</evidence>
<gene>
    <name evidence="4" type="ORF">M413DRAFT_14139</name>
</gene>
<feature type="compositionally biased region" description="Low complexity" evidence="2">
    <location>
        <begin position="215"/>
        <end position="226"/>
    </location>
</feature>
<keyword evidence="1" id="KW-0143">Chaperone</keyword>
<dbReference type="Pfam" id="PF00226">
    <property type="entry name" value="DnaJ"/>
    <property type="match status" value="1"/>
</dbReference>
<dbReference type="Proteomes" id="UP000053424">
    <property type="component" value="Unassembled WGS sequence"/>
</dbReference>
<dbReference type="PANTHER" id="PTHR24078">
    <property type="entry name" value="DNAJ HOMOLOG SUBFAMILY C MEMBER"/>
    <property type="match status" value="1"/>
</dbReference>
<dbReference type="InterPro" id="IPR001623">
    <property type="entry name" value="DnaJ_domain"/>
</dbReference>
<sequence>MSANDAYRILEIFEGASPDEIKNAYRIMALKWHPDRHHNCHNQELAVRHFGEATDAYRTLVRYGRVKTCNPPIISSKPEPSPARRPPPMAHKTSSESSISLDSFVHMVASGSETHTTPASSQRESLGTTWRQGVRQPSETIASQYRNNFDPGQPRVFNYEAPSRGGIGPAMYRAPTPFAPIAPQETKPTKAKSPKPPKEKPPSPSPRSRKDGVNSQRPSIPQISSPFKATPAAKYNHAQPSPAQPPPAQPPPAQPSPLKPNPRTQVPPYAIPLYSIGLGQSGEWVYSLSLTLEELFVGKHLRFGITRSYQSNKSKNVIIELDIPAGCRPGTRILCRNIGHEWTPVRLPWVDSLRKQGGKVPFIGIDGRGLMIQIDYPRDKNMKGRSVVQGAGMPIRERGQVVGRGNLIVQWVVAFHLPLTIPSNEL</sequence>